<name>A0ACC2USV8_9FUNG</name>
<gene>
    <name evidence="1" type="primary">DGA1_3</name>
    <name evidence="1" type="ORF">DSO57_1005069</name>
</gene>
<keyword evidence="2" id="KW-1185">Reference proteome</keyword>
<accession>A0ACC2USV8</accession>
<evidence type="ECO:0000313" key="2">
    <source>
        <dbReference type="Proteomes" id="UP001165960"/>
    </source>
</evidence>
<dbReference type="Proteomes" id="UP001165960">
    <property type="component" value="Unassembled WGS sequence"/>
</dbReference>
<evidence type="ECO:0000313" key="1">
    <source>
        <dbReference type="EMBL" id="KAJ9090189.1"/>
    </source>
</evidence>
<organism evidence="1 2">
    <name type="scientific">Entomophthora muscae</name>
    <dbReference type="NCBI Taxonomy" id="34485"/>
    <lineage>
        <taxon>Eukaryota</taxon>
        <taxon>Fungi</taxon>
        <taxon>Fungi incertae sedis</taxon>
        <taxon>Zoopagomycota</taxon>
        <taxon>Entomophthoromycotina</taxon>
        <taxon>Entomophthoromycetes</taxon>
        <taxon>Entomophthorales</taxon>
        <taxon>Entomophthoraceae</taxon>
        <taxon>Entomophthora</taxon>
    </lineage>
</organism>
<dbReference type="EC" id="2.3.1.22" evidence="1"/>
<protein>
    <submittedName>
        <fullName evidence="1">Diacylglycerol O-acyltransferase 1</fullName>
        <ecNumber evidence="1">2.3.1.22</ecNumber>
    </submittedName>
</protein>
<reference evidence="1" key="1">
    <citation type="submission" date="2022-04" db="EMBL/GenBank/DDBJ databases">
        <title>Genome of the entomopathogenic fungus Entomophthora muscae.</title>
        <authorList>
            <person name="Elya C."/>
            <person name="Lovett B.R."/>
            <person name="Lee E."/>
            <person name="Macias A.M."/>
            <person name="Hajek A.E."/>
            <person name="De Bivort B.L."/>
            <person name="Kasson M.T."/>
            <person name="De Fine Licht H.H."/>
            <person name="Stajich J.E."/>
        </authorList>
    </citation>
    <scope>NUCLEOTIDE SEQUENCE</scope>
    <source>
        <strain evidence="1">Berkeley</strain>
    </source>
</reference>
<keyword evidence="1" id="KW-0808">Transferase</keyword>
<proteinExistence type="predicted"/>
<keyword evidence="1" id="KW-0012">Acyltransferase</keyword>
<comment type="caution">
    <text evidence="1">The sequence shown here is derived from an EMBL/GenBank/DDBJ whole genome shotgun (WGS) entry which is preliminary data.</text>
</comment>
<dbReference type="EMBL" id="QTSX02000013">
    <property type="protein sequence ID" value="KAJ9090189.1"/>
    <property type="molecule type" value="Genomic_DNA"/>
</dbReference>
<sequence length="157" mass="17300">MTPKKEFSSPLYREILLSSKMATNTNSTILRILQHGHSCLIPTNDHPSSIAPDLLEIASITGASLVPVYGFRKDSTVHPPTKFEEVMGILGMPTPCFYGQEGRPSLASLPEDRKAINVIVGEPTPSSVSQINQDTEKLQHSYFLNATALHLKYKHLT</sequence>